<dbReference type="Proteomes" id="UP001175228">
    <property type="component" value="Unassembled WGS sequence"/>
</dbReference>
<name>A0AA39P009_9AGAR</name>
<keyword evidence="1" id="KW-0472">Membrane</keyword>
<feature type="transmembrane region" description="Helical" evidence="1">
    <location>
        <begin position="14"/>
        <end position="32"/>
    </location>
</feature>
<keyword evidence="3" id="KW-1185">Reference proteome</keyword>
<evidence type="ECO:0000313" key="2">
    <source>
        <dbReference type="EMBL" id="KAK0475030.1"/>
    </source>
</evidence>
<proteinExistence type="predicted"/>
<sequence length="111" mass="12077">MAPLLFEPIDVQQIMAPSLSFSLTTTLFAVLMKQWVYVCAIWHASGQVPCPSISLHGTPAVGRGIDYRPTSSTRERIAPHLLVGLVFFLVPLQVSIASVHLLCGSLYSLPT</sequence>
<evidence type="ECO:0000256" key="1">
    <source>
        <dbReference type="SAM" id="Phobius"/>
    </source>
</evidence>
<accession>A0AA39P009</accession>
<feature type="transmembrane region" description="Helical" evidence="1">
    <location>
        <begin position="81"/>
        <end position="107"/>
    </location>
</feature>
<dbReference type="EMBL" id="JAUEPU010000156">
    <property type="protein sequence ID" value="KAK0475030.1"/>
    <property type="molecule type" value="Genomic_DNA"/>
</dbReference>
<keyword evidence="1" id="KW-1133">Transmembrane helix</keyword>
<reference evidence="2" key="1">
    <citation type="submission" date="2023-06" db="EMBL/GenBank/DDBJ databases">
        <authorList>
            <consortium name="Lawrence Berkeley National Laboratory"/>
            <person name="Ahrendt S."/>
            <person name="Sahu N."/>
            <person name="Indic B."/>
            <person name="Wong-Bajracharya J."/>
            <person name="Merenyi Z."/>
            <person name="Ke H.-M."/>
            <person name="Monk M."/>
            <person name="Kocsube S."/>
            <person name="Drula E."/>
            <person name="Lipzen A."/>
            <person name="Balint B."/>
            <person name="Henrissat B."/>
            <person name="Andreopoulos B."/>
            <person name="Martin F.M."/>
            <person name="Harder C.B."/>
            <person name="Rigling D."/>
            <person name="Ford K.L."/>
            <person name="Foster G.D."/>
            <person name="Pangilinan J."/>
            <person name="Papanicolaou A."/>
            <person name="Barry K."/>
            <person name="LaButti K."/>
            <person name="Viragh M."/>
            <person name="Koriabine M."/>
            <person name="Yan M."/>
            <person name="Riley R."/>
            <person name="Champramary S."/>
            <person name="Plett K.L."/>
            <person name="Tsai I.J."/>
            <person name="Slot J."/>
            <person name="Sipos G."/>
            <person name="Plett J."/>
            <person name="Nagy L.G."/>
            <person name="Grigoriev I.V."/>
        </authorList>
    </citation>
    <scope>NUCLEOTIDE SEQUENCE</scope>
    <source>
        <strain evidence="2">HWK02</strain>
    </source>
</reference>
<evidence type="ECO:0000313" key="3">
    <source>
        <dbReference type="Proteomes" id="UP001175228"/>
    </source>
</evidence>
<comment type="caution">
    <text evidence="2">The sequence shown here is derived from an EMBL/GenBank/DDBJ whole genome shotgun (WGS) entry which is preliminary data.</text>
</comment>
<keyword evidence="1" id="KW-0812">Transmembrane</keyword>
<organism evidence="2 3">
    <name type="scientific">Armillaria luteobubalina</name>
    <dbReference type="NCBI Taxonomy" id="153913"/>
    <lineage>
        <taxon>Eukaryota</taxon>
        <taxon>Fungi</taxon>
        <taxon>Dikarya</taxon>
        <taxon>Basidiomycota</taxon>
        <taxon>Agaricomycotina</taxon>
        <taxon>Agaricomycetes</taxon>
        <taxon>Agaricomycetidae</taxon>
        <taxon>Agaricales</taxon>
        <taxon>Marasmiineae</taxon>
        <taxon>Physalacriaceae</taxon>
        <taxon>Armillaria</taxon>
    </lineage>
</organism>
<dbReference type="AlphaFoldDB" id="A0AA39P009"/>
<gene>
    <name evidence="2" type="ORF">EDD18DRAFT_216570</name>
</gene>
<protein>
    <submittedName>
        <fullName evidence="2">Uncharacterized protein</fullName>
    </submittedName>
</protein>